<feature type="region of interest" description="Disordered" evidence="1">
    <location>
        <begin position="1"/>
        <end position="32"/>
    </location>
</feature>
<feature type="compositionally biased region" description="Basic and acidic residues" evidence="1">
    <location>
        <begin position="1"/>
        <end position="19"/>
    </location>
</feature>
<dbReference type="STRING" id="490622.A0A395NR15"/>
<dbReference type="Proteomes" id="UP000266272">
    <property type="component" value="Unassembled WGS sequence"/>
</dbReference>
<dbReference type="AlphaFoldDB" id="A0A395NR15"/>
<organism evidence="2 3">
    <name type="scientific">Trichoderma arundinaceum</name>
    <dbReference type="NCBI Taxonomy" id="490622"/>
    <lineage>
        <taxon>Eukaryota</taxon>
        <taxon>Fungi</taxon>
        <taxon>Dikarya</taxon>
        <taxon>Ascomycota</taxon>
        <taxon>Pezizomycotina</taxon>
        <taxon>Sordariomycetes</taxon>
        <taxon>Hypocreomycetidae</taxon>
        <taxon>Hypocreales</taxon>
        <taxon>Hypocreaceae</taxon>
        <taxon>Trichoderma</taxon>
    </lineage>
</organism>
<evidence type="ECO:0000313" key="3">
    <source>
        <dbReference type="Proteomes" id="UP000266272"/>
    </source>
</evidence>
<evidence type="ECO:0000313" key="2">
    <source>
        <dbReference type="EMBL" id="RFU78277.1"/>
    </source>
</evidence>
<reference evidence="2 3" key="1">
    <citation type="journal article" date="2018" name="PLoS Pathog.">
        <title>Evolution of structural diversity of trichothecenes, a family of toxins produced by plant pathogenic and entomopathogenic fungi.</title>
        <authorList>
            <person name="Proctor R.H."/>
            <person name="McCormick S.P."/>
            <person name="Kim H.S."/>
            <person name="Cardoza R.E."/>
            <person name="Stanley A.M."/>
            <person name="Lindo L."/>
            <person name="Kelly A."/>
            <person name="Brown D.W."/>
            <person name="Lee T."/>
            <person name="Vaughan M.M."/>
            <person name="Alexander N.J."/>
            <person name="Busman M."/>
            <person name="Gutierrez S."/>
        </authorList>
    </citation>
    <scope>NUCLEOTIDE SEQUENCE [LARGE SCALE GENOMIC DNA]</scope>
    <source>
        <strain evidence="2 3">IBT 40837</strain>
    </source>
</reference>
<protein>
    <submittedName>
        <fullName evidence="2">Uncharacterized protein</fullName>
    </submittedName>
</protein>
<sequence length="229" mass="25729">MSKEKGVRKSERSHEENQERAYIAASRRTDRSLEARVQSARMASEIHKKRTGKGFRITEAIVLKEEMYEEEDCDLPRFAVLGLPGHPGSVTDPQTGDSTSMSDLLASSHQIWRQNEVNTMFDRMFPHANEHARRMSQQGSPPLPYVTQTPQYLPQVSYTDFNTLPAMPQPIPSAVPPPMDNSFGVFDFSPATPEGDQSLSSVSSPSLAEYMFLDPSQLQQQDPTQSPWL</sequence>
<dbReference type="OrthoDB" id="5397087at2759"/>
<evidence type="ECO:0000256" key="1">
    <source>
        <dbReference type="SAM" id="MobiDB-lite"/>
    </source>
</evidence>
<accession>A0A395NR15</accession>
<gene>
    <name evidence="2" type="ORF">TARUN_3955</name>
</gene>
<dbReference type="EMBL" id="PXOA01000220">
    <property type="protein sequence ID" value="RFU78277.1"/>
    <property type="molecule type" value="Genomic_DNA"/>
</dbReference>
<comment type="caution">
    <text evidence="2">The sequence shown here is derived from an EMBL/GenBank/DDBJ whole genome shotgun (WGS) entry which is preliminary data.</text>
</comment>
<proteinExistence type="predicted"/>
<name>A0A395NR15_TRIAR</name>
<keyword evidence="3" id="KW-1185">Reference proteome</keyword>